<feature type="domain" description="HAT C-terminal dimerisation" evidence="1">
    <location>
        <begin position="14"/>
        <end position="72"/>
    </location>
</feature>
<dbReference type="EMBL" id="JAWZYT010001935">
    <property type="protein sequence ID" value="KAK4308039.1"/>
    <property type="molecule type" value="Genomic_DNA"/>
</dbReference>
<organism evidence="2 4">
    <name type="scientific">Petrolisthes manimaculis</name>
    <dbReference type="NCBI Taxonomy" id="1843537"/>
    <lineage>
        <taxon>Eukaryota</taxon>
        <taxon>Metazoa</taxon>
        <taxon>Ecdysozoa</taxon>
        <taxon>Arthropoda</taxon>
        <taxon>Crustacea</taxon>
        <taxon>Multicrustacea</taxon>
        <taxon>Malacostraca</taxon>
        <taxon>Eumalacostraca</taxon>
        <taxon>Eucarida</taxon>
        <taxon>Decapoda</taxon>
        <taxon>Pleocyemata</taxon>
        <taxon>Anomura</taxon>
        <taxon>Galatheoidea</taxon>
        <taxon>Porcellanidae</taxon>
        <taxon>Petrolisthes</taxon>
    </lineage>
</organism>
<dbReference type="Pfam" id="PF05699">
    <property type="entry name" value="Dimer_Tnp_hAT"/>
    <property type="match status" value="1"/>
</dbReference>
<protein>
    <recommendedName>
        <fullName evidence="1">HAT C-terminal dimerisation domain-containing protein</fullName>
    </recommendedName>
</protein>
<keyword evidence="4" id="KW-1185">Reference proteome</keyword>
<comment type="caution">
    <text evidence="2">The sequence shown here is derived from an EMBL/GenBank/DDBJ whole genome shotgun (WGS) entry which is preliminary data.</text>
</comment>
<accession>A0AAE1PAA5</accession>
<reference evidence="2" key="1">
    <citation type="submission" date="2023-11" db="EMBL/GenBank/DDBJ databases">
        <title>Genome assemblies of two species of porcelain crab, Petrolisthes cinctipes and Petrolisthes manimaculis (Anomura: Porcellanidae).</title>
        <authorList>
            <person name="Angst P."/>
        </authorList>
    </citation>
    <scope>NUCLEOTIDE SEQUENCE</scope>
    <source>
        <strain evidence="2">PB745_02</strain>
        <tissue evidence="2">Gill</tissue>
    </source>
</reference>
<dbReference type="Proteomes" id="UP001292094">
    <property type="component" value="Unassembled WGS sequence"/>
</dbReference>
<name>A0AAE1PAA5_9EUCA</name>
<gene>
    <name evidence="3" type="ORF">Pmani_020247</name>
    <name evidence="2" type="ORF">Pmani_023259</name>
</gene>
<dbReference type="PANTHER" id="PTHR45913">
    <property type="entry name" value="EPM2A-INTERACTING PROTEIN 1"/>
    <property type="match status" value="1"/>
</dbReference>
<dbReference type="PANTHER" id="PTHR45913:SF19">
    <property type="entry name" value="LOW QUALITY PROTEIN: ZINC FINGER BED DOMAIN-CONTAINING PROTEIN 5-LIKE"/>
    <property type="match status" value="1"/>
</dbReference>
<sequence>MDLKNDSAAKDAFQNMELEEFWTLVRGTYPLLATNALRILVQFSSTYLCETGFSALVHLKTKARSKLEVEADLRCALSITPPDIEGLMKGKQCQKSH</sequence>
<evidence type="ECO:0000259" key="1">
    <source>
        <dbReference type="Pfam" id="PF05699"/>
    </source>
</evidence>
<dbReference type="EMBL" id="JAWZYT010002376">
    <property type="protein sequence ID" value="KAK4304824.1"/>
    <property type="molecule type" value="Genomic_DNA"/>
</dbReference>
<dbReference type="AlphaFoldDB" id="A0AAE1PAA5"/>
<evidence type="ECO:0000313" key="4">
    <source>
        <dbReference type="Proteomes" id="UP001292094"/>
    </source>
</evidence>
<proteinExistence type="predicted"/>
<dbReference type="GO" id="GO:0046983">
    <property type="term" value="F:protein dimerization activity"/>
    <property type="evidence" value="ECO:0007669"/>
    <property type="project" value="InterPro"/>
</dbReference>
<evidence type="ECO:0000313" key="3">
    <source>
        <dbReference type="EMBL" id="KAK4308039.1"/>
    </source>
</evidence>
<evidence type="ECO:0000313" key="2">
    <source>
        <dbReference type="EMBL" id="KAK4304824.1"/>
    </source>
</evidence>
<dbReference type="InterPro" id="IPR008906">
    <property type="entry name" value="HATC_C_dom"/>
</dbReference>